<proteinExistence type="predicted"/>
<reference evidence="1 2" key="1">
    <citation type="submission" date="2021-03" db="EMBL/GenBank/DDBJ databases">
        <authorList>
            <person name="Kanchanasin P."/>
            <person name="Saeng-In P."/>
            <person name="Phongsopitanun W."/>
            <person name="Yuki M."/>
            <person name="Kudo T."/>
            <person name="Ohkuma M."/>
            <person name="Tanasupawat S."/>
        </authorList>
    </citation>
    <scope>NUCLEOTIDE SEQUENCE [LARGE SCALE GENOMIC DNA]</scope>
    <source>
        <strain evidence="1 2">L46</strain>
    </source>
</reference>
<keyword evidence="2" id="KW-1185">Reference proteome</keyword>
<name>A0ABS3QUE8_9ACTN</name>
<sequence length="109" mass="12869">MQRVLFIDRMRPEDAPAVARIWTEHDGTGLPERIGVVNRTLYRFHGLYVHMVEARDDLPGDLTERIFAARTDPAFVDTRDRLAAHLEPYLPEFRNLKDTRAEQFYRWQA</sequence>
<dbReference type="RefSeq" id="WP_208265929.1">
    <property type="nucleotide sequence ID" value="NZ_BAAAGM010000026.1"/>
</dbReference>
<dbReference type="Gene3D" id="3.30.70.1090">
    <property type="entry name" value="Dimeric alpha+beta barrel"/>
    <property type="match status" value="1"/>
</dbReference>
<accession>A0ABS3QUE8</accession>
<dbReference type="SUPFAM" id="SSF54909">
    <property type="entry name" value="Dimeric alpha+beta barrel"/>
    <property type="match status" value="1"/>
</dbReference>
<dbReference type="InterPro" id="IPR006765">
    <property type="entry name" value="Polyketide_synth_cyclase"/>
</dbReference>
<organism evidence="1 2">
    <name type="scientific">Actinomadura nitritigenes</name>
    <dbReference type="NCBI Taxonomy" id="134602"/>
    <lineage>
        <taxon>Bacteria</taxon>
        <taxon>Bacillati</taxon>
        <taxon>Actinomycetota</taxon>
        <taxon>Actinomycetes</taxon>
        <taxon>Streptosporangiales</taxon>
        <taxon>Thermomonosporaceae</taxon>
        <taxon>Actinomadura</taxon>
    </lineage>
</organism>
<evidence type="ECO:0000313" key="2">
    <source>
        <dbReference type="Proteomes" id="UP000666915"/>
    </source>
</evidence>
<dbReference type="InterPro" id="IPR011008">
    <property type="entry name" value="Dimeric_a/b-barrel"/>
</dbReference>
<evidence type="ECO:0000313" key="1">
    <source>
        <dbReference type="EMBL" id="MBO2437594.1"/>
    </source>
</evidence>
<gene>
    <name evidence="1" type="ORF">J4557_08700</name>
</gene>
<dbReference type="InterPro" id="IPR038474">
    <property type="entry name" value="Polyketide_synth_cyclase_sf"/>
</dbReference>
<comment type="caution">
    <text evidence="1">The sequence shown here is derived from an EMBL/GenBank/DDBJ whole genome shotgun (WGS) entry which is preliminary data.</text>
</comment>
<protein>
    <submittedName>
        <fullName evidence="1">TcmI family type II polyketide cyclase</fullName>
    </submittedName>
</protein>
<dbReference type="EMBL" id="JAGEOK010000005">
    <property type="protein sequence ID" value="MBO2437594.1"/>
    <property type="molecule type" value="Genomic_DNA"/>
</dbReference>
<dbReference type="Proteomes" id="UP000666915">
    <property type="component" value="Unassembled WGS sequence"/>
</dbReference>
<dbReference type="Pfam" id="PF04673">
    <property type="entry name" value="Cyclase_polyket"/>
    <property type="match status" value="1"/>
</dbReference>